<evidence type="ECO:0000259" key="2">
    <source>
        <dbReference type="SMART" id="SM00822"/>
    </source>
</evidence>
<reference evidence="3" key="1">
    <citation type="submission" date="2018-06" db="EMBL/GenBank/DDBJ databases">
        <authorList>
            <person name="Zhirakovskaya E."/>
        </authorList>
    </citation>
    <scope>NUCLEOTIDE SEQUENCE</scope>
</reference>
<dbReference type="InterPro" id="IPR036291">
    <property type="entry name" value="NAD(P)-bd_dom_sf"/>
</dbReference>
<evidence type="ECO:0000256" key="1">
    <source>
        <dbReference type="ARBA" id="ARBA00006484"/>
    </source>
</evidence>
<dbReference type="InterPro" id="IPR002347">
    <property type="entry name" value="SDR_fam"/>
</dbReference>
<dbReference type="PANTHER" id="PTHR42879:SF2">
    <property type="entry name" value="3-OXOACYL-[ACYL-CARRIER-PROTEIN] REDUCTASE FABG"/>
    <property type="match status" value="1"/>
</dbReference>
<dbReference type="Pfam" id="PF13561">
    <property type="entry name" value="adh_short_C2"/>
    <property type="match status" value="1"/>
</dbReference>
<accession>A0A3B0WAL0</accession>
<dbReference type="InterPro" id="IPR050259">
    <property type="entry name" value="SDR"/>
</dbReference>
<dbReference type="FunFam" id="3.40.50.720:FF:000084">
    <property type="entry name" value="Short-chain dehydrogenase reductase"/>
    <property type="match status" value="1"/>
</dbReference>
<name>A0A3B0WAL0_9ZZZZ</name>
<dbReference type="EC" id="1.1.1.100" evidence="3"/>
<dbReference type="NCBIfam" id="NF005559">
    <property type="entry name" value="PRK07231.1"/>
    <property type="match status" value="1"/>
</dbReference>
<dbReference type="PRINTS" id="PR00081">
    <property type="entry name" value="GDHRDH"/>
</dbReference>
<gene>
    <name evidence="3" type="ORF">MNBD_GAMMA05-1897</name>
</gene>
<dbReference type="Gene3D" id="3.40.50.720">
    <property type="entry name" value="NAD(P)-binding Rossmann-like Domain"/>
    <property type="match status" value="1"/>
</dbReference>
<dbReference type="SMART" id="SM00822">
    <property type="entry name" value="PKS_KR"/>
    <property type="match status" value="1"/>
</dbReference>
<dbReference type="InterPro" id="IPR020904">
    <property type="entry name" value="Sc_DH/Rdtase_CS"/>
</dbReference>
<dbReference type="EMBL" id="UOFE01000031">
    <property type="protein sequence ID" value="VAW52968.1"/>
    <property type="molecule type" value="Genomic_DNA"/>
</dbReference>
<comment type="similarity">
    <text evidence="1">Belongs to the short-chain dehydrogenases/reductases (SDR) family.</text>
</comment>
<proteinExistence type="inferred from homology"/>
<feature type="domain" description="Ketoreductase" evidence="2">
    <location>
        <begin position="10"/>
        <end position="194"/>
    </location>
</feature>
<keyword evidence="3" id="KW-0560">Oxidoreductase</keyword>
<dbReference type="GO" id="GO:0004316">
    <property type="term" value="F:3-oxoacyl-[acyl-carrier-protein] reductase (NADPH) activity"/>
    <property type="evidence" value="ECO:0007669"/>
    <property type="project" value="UniProtKB-EC"/>
</dbReference>
<dbReference type="NCBIfam" id="NF009466">
    <property type="entry name" value="PRK12826.1-2"/>
    <property type="match status" value="1"/>
</dbReference>
<evidence type="ECO:0000313" key="3">
    <source>
        <dbReference type="EMBL" id="VAW52968.1"/>
    </source>
</evidence>
<dbReference type="InterPro" id="IPR057326">
    <property type="entry name" value="KR_dom"/>
</dbReference>
<dbReference type="SUPFAM" id="SSF51735">
    <property type="entry name" value="NAD(P)-binding Rossmann-fold domains"/>
    <property type="match status" value="1"/>
</dbReference>
<dbReference type="AlphaFoldDB" id="A0A3B0WAL0"/>
<organism evidence="3">
    <name type="scientific">hydrothermal vent metagenome</name>
    <dbReference type="NCBI Taxonomy" id="652676"/>
    <lineage>
        <taxon>unclassified sequences</taxon>
        <taxon>metagenomes</taxon>
        <taxon>ecological metagenomes</taxon>
    </lineage>
</organism>
<dbReference type="GO" id="GO:0032787">
    <property type="term" value="P:monocarboxylic acid metabolic process"/>
    <property type="evidence" value="ECO:0007669"/>
    <property type="project" value="UniProtKB-ARBA"/>
</dbReference>
<dbReference type="PRINTS" id="PR00080">
    <property type="entry name" value="SDRFAMILY"/>
</dbReference>
<dbReference type="PROSITE" id="PS00061">
    <property type="entry name" value="ADH_SHORT"/>
    <property type="match status" value="1"/>
</dbReference>
<sequence>MSVKIDFSNKVVYVTGGSKGIGWASAKAFAECGASVAICGRNVERIEASESELKQLGVKALGIVCDVSNPDEVKAAFKKIQKEFGQLDVLINNAGIMHTNLLAFSTAQSIAETCDTNINGALYNLQMAAKLMARKQQGCIINLSSIVGRFGAEGQIAYSGSKAAIIGITQAAAKELASQNIRVNAVAPGFIETDLIKDFDPDKKAAVIETIKMKRAGTPEEVANALLFLASDMASYVTGQVIGIDGGMVL</sequence>
<dbReference type="PANTHER" id="PTHR42879">
    <property type="entry name" value="3-OXOACYL-(ACYL-CARRIER-PROTEIN) REDUCTASE"/>
    <property type="match status" value="1"/>
</dbReference>
<protein>
    <submittedName>
        <fullName evidence="3">3-oxoacyl-[acyl-carrier protein] reductase</fullName>
        <ecNumber evidence="3">1.1.1.100</ecNumber>
    </submittedName>
</protein>